<gene>
    <name evidence="1" type="ORF">AVDCRST_MAG92-268</name>
</gene>
<name>A0A6J4H7D6_9CYAN</name>
<sequence length="45" mass="5152">MYHPALLECLAFIALSSQIAGEGKLDYSTLFPEVRSITLFWSEFR</sequence>
<dbReference type="AlphaFoldDB" id="A0A6J4H7D6"/>
<protein>
    <submittedName>
        <fullName evidence="1">Uncharacterized protein</fullName>
    </submittedName>
</protein>
<reference evidence="1" key="1">
    <citation type="submission" date="2020-02" db="EMBL/GenBank/DDBJ databases">
        <authorList>
            <person name="Meier V. D."/>
        </authorList>
    </citation>
    <scope>NUCLEOTIDE SEQUENCE</scope>
    <source>
        <strain evidence="1">AVDCRST_MAG92</strain>
    </source>
</reference>
<accession>A0A6J4H7D6</accession>
<evidence type="ECO:0000313" key="1">
    <source>
        <dbReference type="EMBL" id="CAA9215443.1"/>
    </source>
</evidence>
<organism evidence="1">
    <name type="scientific">uncultured Coleofasciculus sp</name>
    <dbReference type="NCBI Taxonomy" id="1267456"/>
    <lineage>
        <taxon>Bacteria</taxon>
        <taxon>Bacillati</taxon>
        <taxon>Cyanobacteriota</taxon>
        <taxon>Cyanophyceae</taxon>
        <taxon>Coleofasciculales</taxon>
        <taxon>Coleofasciculaceae</taxon>
        <taxon>Coleofasciculus</taxon>
        <taxon>environmental samples</taxon>
    </lineage>
</organism>
<proteinExistence type="predicted"/>
<dbReference type="EMBL" id="CADCTM010000042">
    <property type="protein sequence ID" value="CAA9215443.1"/>
    <property type="molecule type" value="Genomic_DNA"/>
</dbReference>